<dbReference type="AlphaFoldDB" id="A0A564ZEV8"/>
<dbReference type="Proteomes" id="UP000334340">
    <property type="component" value="Unassembled WGS sequence"/>
</dbReference>
<feature type="domain" description="HTH arsR-type" evidence="1">
    <location>
        <begin position="1"/>
        <end position="89"/>
    </location>
</feature>
<dbReference type="SMART" id="SM00418">
    <property type="entry name" value="HTH_ARSR"/>
    <property type="match status" value="1"/>
</dbReference>
<name>A0A564ZEV8_9BACT</name>
<accession>A0A564ZEV8</accession>
<evidence type="ECO:0000259" key="1">
    <source>
        <dbReference type="PROSITE" id="PS50987"/>
    </source>
</evidence>
<sequence>MLIRLFSSETRVSLLTLLFTRLDKRFYVRELARHLGRDISGVKRELDNLERAGLLASEKVGNLRYYRVNKASPLYTEMRGIIAKTTGVHASLREGLRRIKGIQMAIAYGAEQHEGDGGLGPVRLMVIGQVDLNELNDAVRVLENRLNREINYLVFDEAEYRRRKAEDDPFLVEVLSGRKSILIGTDDGL</sequence>
<dbReference type="SUPFAM" id="SSF46785">
    <property type="entry name" value="Winged helix' DNA-binding domain"/>
    <property type="match status" value="1"/>
</dbReference>
<dbReference type="PRINTS" id="PR00778">
    <property type="entry name" value="HTHARSR"/>
</dbReference>
<organism evidence="2 3">
    <name type="scientific">Candidatus Methylomirabilis lanthanidiphila</name>
    <dbReference type="NCBI Taxonomy" id="2211376"/>
    <lineage>
        <taxon>Bacteria</taxon>
        <taxon>Candidatus Methylomirabilota</taxon>
        <taxon>Candidatus Methylomirabilia</taxon>
        <taxon>Candidatus Methylomirabilales</taxon>
        <taxon>Candidatus Methylomirabilaceae</taxon>
        <taxon>Candidatus Methylomirabilis</taxon>
    </lineage>
</organism>
<dbReference type="InterPro" id="IPR011991">
    <property type="entry name" value="ArsR-like_HTH"/>
</dbReference>
<dbReference type="EMBL" id="CABIKM010000003">
    <property type="protein sequence ID" value="VUZ83851.1"/>
    <property type="molecule type" value="Genomic_DNA"/>
</dbReference>
<dbReference type="Gene3D" id="1.10.10.10">
    <property type="entry name" value="Winged helix-like DNA-binding domain superfamily/Winged helix DNA-binding domain"/>
    <property type="match status" value="1"/>
</dbReference>
<dbReference type="Pfam" id="PF25212">
    <property type="entry name" value="HVO_A0114"/>
    <property type="match status" value="1"/>
</dbReference>
<dbReference type="PROSITE" id="PS50987">
    <property type="entry name" value="HTH_ARSR_2"/>
    <property type="match status" value="1"/>
</dbReference>
<proteinExistence type="predicted"/>
<gene>
    <name evidence="2" type="ORF">MELA_00209</name>
</gene>
<evidence type="ECO:0000313" key="2">
    <source>
        <dbReference type="EMBL" id="VUZ83851.1"/>
    </source>
</evidence>
<dbReference type="CDD" id="cd00090">
    <property type="entry name" value="HTH_ARSR"/>
    <property type="match status" value="1"/>
</dbReference>
<dbReference type="InterPro" id="IPR036388">
    <property type="entry name" value="WH-like_DNA-bd_sf"/>
</dbReference>
<dbReference type="InterPro" id="IPR001845">
    <property type="entry name" value="HTH_ArsR_DNA-bd_dom"/>
</dbReference>
<evidence type="ECO:0000313" key="3">
    <source>
        <dbReference type="Proteomes" id="UP000334340"/>
    </source>
</evidence>
<protein>
    <submittedName>
        <fullName evidence="2">Helix-turn-helix domain protein</fullName>
    </submittedName>
</protein>
<dbReference type="InterPro" id="IPR036390">
    <property type="entry name" value="WH_DNA-bd_sf"/>
</dbReference>
<dbReference type="GO" id="GO:0003700">
    <property type="term" value="F:DNA-binding transcription factor activity"/>
    <property type="evidence" value="ECO:0007669"/>
    <property type="project" value="InterPro"/>
</dbReference>
<reference evidence="2 3" key="1">
    <citation type="submission" date="2019-07" db="EMBL/GenBank/DDBJ databases">
        <authorList>
            <person name="Cremers G."/>
        </authorList>
    </citation>
    <scope>NUCLEOTIDE SEQUENCE [LARGE SCALE GENOMIC DNA]</scope>
</reference>
<keyword evidence="3" id="KW-1185">Reference proteome</keyword>